<name>A0A6J7RTJ9_9ZZZZ</name>
<feature type="region of interest" description="Disordered" evidence="9">
    <location>
        <begin position="50"/>
        <end position="69"/>
    </location>
</feature>
<dbReference type="EMBL" id="CAFBPX010000048">
    <property type="protein sequence ID" value="CAB5031678.1"/>
    <property type="molecule type" value="Genomic_DNA"/>
</dbReference>
<dbReference type="Pfam" id="PF00584">
    <property type="entry name" value="SecE"/>
    <property type="match status" value="1"/>
</dbReference>
<dbReference type="Gene3D" id="1.20.5.1030">
    <property type="entry name" value="Preprotein translocase secy subunit"/>
    <property type="match status" value="1"/>
</dbReference>
<dbReference type="InterPro" id="IPR005807">
    <property type="entry name" value="SecE_bac"/>
</dbReference>
<evidence type="ECO:0000256" key="3">
    <source>
        <dbReference type="ARBA" id="ARBA00022475"/>
    </source>
</evidence>
<sequence length="193" mass="20668">MARNRKRAKQRKAKRDASASGEGIVRDDIPASLDHSSADVDEFEAKLVAGAEGTPADPKVDPSAGGVVHPEGLSAAEFAELEDRIDDVEAKIETGDQESISEAEESLEVDIEARQAAAALAPASADQPERKKSIFGRFFDFLRASWSELQRVQWPDRRQVGQATAVVLGFVVIAGAYLGLADAAAQKIVDLII</sequence>
<keyword evidence="5" id="KW-0653">Protein transport</keyword>
<dbReference type="NCBIfam" id="TIGR00964">
    <property type="entry name" value="secE_bact"/>
    <property type="match status" value="1"/>
</dbReference>
<dbReference type="PANTHER" id="PTHR33910">
    <property type="entry name" value="PROTEIN TRANSLOCASE SUBUNIT SECE"/>
    <property type="match status" value="1"/>
</dbReference>
<keyword evidence="2" id="KW-0813">Transport</keyword>
<feature type="compositionally biased region" description="Basic residues" evidence="9">
    <location>
        <begin position="1"/>
        <end position="14"/>
    </location>
</feature>
<organism evidence="12">
    <name type="scientific">freshwater metagenome</name>
    <dbReference type="NCBI Taxonomy" id="449393"/>
    <lineage>
        <taxon>unclassified sequences</taxon>
        <taxon>metagenomes</taxon>
        <taxon>ecological metagenomes</taxon>
    </lineage>
</organism>
<dbReference type="GO" id="GO:0006886">
    <property type="term" value="P:intracellular protein transport"/>
    <property type="evidence" value="ECO:0007669"/>
    <property type="project" value="InterPro"/>
</dbReference>
<dbReference type="PANTHER" id="PTHR33910:SF1">
    <property type="entry name" value="PROTEIN TRANSLOCASE SUBUNIT SECE"/>
    <property type="match status" value="1"/>
</dbReference>
<evidence type="ECO:0000256" key="1">
    <source>
        <dbReference type="ARBA" id="ARBA00004370"/>
    </source>
</evidence>
<evidence type="ECO:0000256" key="8">
    <source>
        <dbReference type="ARBA" id="ARBA00023136"/>
    </source>
</evidence>
<evidence type="ECO:0000313" key="11">
    <source>
        <dbReference type="EMBL" id="CAB4342903.1"/>
    </source>
</evidence>
<evidence type="ECO:0000256" key="2">
    <source>
        <dbReference type="ARBA" id="ARBA00022448"/>
    </source>
</evidence>
<dbReference type="AlphaFoldDB" id="A0A6J7RTJ9"/>
<dbReference type="InterPro" id="IPR038379">
    <property type="entry name" value="SecE_sf"/>
</dbReference>
<comment type="subcellular location">
    <subcellularLocation>
        <location evidence="1">Membrane</location>
    </subcellularLocation>
</comment>
<dbReference type="PROSITE" id="PS01067">
    <property type="entry name" value="SECE_SEC61G"/>
    <property type="match status" value="1"/>
</dbReference>
<dbReference type="GO" id="GO:0006605">
    <property type="term" value="P:protein targeting"/>
    <property type="evidence" value="ECO:0007669"/>
    <property type="project" value="InterPro"/>
</dbReference>
<evidence type="ECO:0000256" key="6">
    <source>
        <dbReference type="ARBA" id="ARBA00022989"/>
    </source>
</evidence>
<evidence type="ECO:0000313" key="12">
    <source>
        <dbReference type="EMBL" id="CAB5031678.1"/>
    </source>
</evidence>
<evidence type="ECO:0000256" key="7">
    <source>
        <dbReference type="ARBA" id="ARBA00023010"/>
    </source>
</evidence>
<dbReference type="InterPro" id="IPR001901">
    <property type="entry name" value="Translocase_SecE/Sec61-g"/>
</dbReference>
<keyword evidence="4 10" id="KW-0812">Transmembrane</keyword>
<protein>
    <submittedName>
        <fullName evidence="12">Unannotated protein</fullName>
    </submittedName>
</protein>
<dbReference type="GO" id="GO:0043952">
    <property type="term" value="P:protein transport by the Sec complex"/>
    <property type="evidence" value="ECO:0007669"/>
    <property type="project" value="TreeGrafter"/>
</dbReference>
<evidence type="ECO:0000256" key="9">
    <source>
        <dbReference type="SAM" id="MobiDB-lite"/>
    </source>
</evidence>
<dbReference type="EMBL" id="CAESAO010000053">
    <property type="protein sequence ID" value="CAB4342903.1"/>
    <property type="molecule type" value="Genomic_DNA"/>
</dbReference>
<evidence type="ECO:0000256" key="5">
    <source>
        <dbReference type="ARBA" id="ARBA00022927"/>
    </source>
</evidence>
<gene>
    <name evidence="11" type="ORF">UFOPK3522_00771</name>
    <name evidence="12" type="ORF">UFOPK4175_00392</name>
</gene>
<feature type="region of interest" description="Disordered" evidence="9">
    <location>
        <begin position="1"/>
        <end position="36"/>
    </location>
</feature>
<evidence type="ECO:0000256" key="10">
    <source>
        <dbReference type="SAM" id="Phobius"/>
    </source>
</evidence>
<dbReference type="GO" id="GO:0009306">
    <property type="term" value="P:protein secretion"/>
    <property type="evidence" value="ECO:0007669"/>
    <property type="project" value="InterPro"/>
</dbReference>
<reference evidence="12" key="1">
    <citation type="submission" date="2020-05" db="EMBL/GenBank/DDBJ databases">
        <authorList>
            <person name="Chiriac C."/>
            <person name="Salcher M."/>
            <person name="Ghai R."/>
            <person name="Kavagutti S V."/>
        </authorList>
    </citation>
    <scope>NUCLEOTIDE SEQUENCE</scope>
</reference>
<keyword evidence="3" id="KW-1003">Cell membrane</keyword>
<keyword evidence="7" id="KW-0811">Translocation</keyword>
<evidence type="ECO:0000256" key="4">
    <source>
        <dbReference type="ARBA" id="ARBA00022692"/>
    </source>
</evidence>
<proteinExistence type="inferred from homology"/>
<accession>A0A6J7RTJ9</accession>
<dbReference type="GO" id="GO:0008320">
    <property type="term" value="F:protein transmembrane transporter activity"/>
    <property type="evidence" value="ECO:0007669"/>
    <property type="project" value="InterPro"/>
</dbReference>
<dbReference type="GO" id="GO:0005886">
    <property type="term" value="C:plasma membrane"/>
    <property type="evidence" value="ECO:0007669"/>
    <property type="project" value="TreeGrafter"/>
</dbReference>
<keyword evidence="6 10" id="KW-1133">Transmembrane helix</keyword>
<feature type="transmembrane region" description="Helical" evidence="10">
    <location>
        <begin position="160"/>
        <end position="180"/>
    </location>
</feature>
<keyword evidence="8 10" id="KW-0472">Membrane</keyword>
<dbReference type="HAMAP" id="MF_00422">
    <property type="entry name" value="SecE"/>
    <property type="match status" value="1"/>
</dbReference>